<dbReference type="GO" id="GO:0005524">
    <property type="term" value="F:ATP binding"/>
    <property type="evidence" value="ECO:0007669"/>
    <property type="project" value="InterPro"/>
</dbReference>
<evidence type="ECO:0000256" key="4">
    <source>
        <dbReference type="SAM" id="Phobius"/>
    </source>
</evidence>
<reference evidence="6" key="1">
    <citation type="journal article" date="2014" name="Front. Microbiol.">
        <title>High frequency of phylogenetically diverse reductive dehalogenase-homologous genes in deep subseafloor sedimentary metagenomes.</title>
        <authorList>
            <person name="Kawai M."/>
            <person name="Futagami T."/>
            <person name="Toyoda A."/>
            <person name="Takaki Y."/>
            <person name="Nishi S."/>
            <person name="Hori S."/>
            <person name="Arai W."/>
            <person name="Tsubouchi T."/>
            <person name="Morono Y."/>
            <person name="Uchiyama I."/>
            <person name="Ito T."/>
            <person name="Fujiyama A."/>
            <person name="Inagaki F."/>
            <person name="Takami H."/>
        </authorList>
    </citation>
    <scope>NUCLEOTIDE SEQUENCE</scope>
    <source>
        <strain evidence="6">Expedition CK06-06</strain>
    </source>
</reference>
<evidence type="ECO:0000313" key="6">
    <source>
        <dbReference type="EMBL" id="GAJ13742.1"/>
    </source>
</evidence>
<proteinExistence type="predicted"/>
<evidence type="ECO:0000256" key="2">
    <source>
        <dbReference type="ARBA" id="ARBA00022989"/>
    </source>
</evidence>
<dbReference type="Gene3D" id="1.20.1560.10">
    <property type="entry name" value="ABC transporter type 1, transmembrane domain"/>
    <property type="match status" value="1"/>
</dbReference>
<gene>
    <name evidence="6" type="ORF">S12H4_44179</name>
</gene>
<keyword evidence="3 4" id="KW-0472">Membrane</keyword>
<dbReference type="GO" id="GO:0140359">
    <property type="term" value="F:ABC-type transporter activity"/>
    <property type="evidence" value="ECO:0007669"/>
    <property type="project" value="InterPro"/>
</dbReference>
<dbReference type="SUPFAM" id="SSF90123">
    <property type="entry name" value="ABC transporter transmembrane region"/>
    <property type="match status" value="1"/>
</dbReference>
<accession>X1VAD1</accession>
<organism evidence="6">
    <name type="scientific">marine sediment metagenome</name>
    <dbReference type="NCBI Taxonomy" id="412755"/>
    <lineage>
        <taxon>unclassified sequences</taxon>
        <taxon>metagenomes</taxon>
        <taxon>ecological metagenomes</taxon>
    </lineage>
</organism>
<feature type="non-terminal residue" evidence="6">
    <location>
        <position position="226"/>
    </location>
</feature>
<dbReference type="EMBL" id="BARW01027197">
    <property type="protein sequence ID" value="GAJ13742.1"/>
    <property type="molecule type" value="Genomic_DNA"/>
</dbReference>
<dbReference type="InterPro" id="IPR036640">
    <property type="entry name" value="ABC1_TM_sf"/>
</dbReference>
<evidence type="ECO:0000256" key="1">
    <source>
        <dbReference type="ARBA" id="ARBA00022692"/>
    </source>
</evidence>
<feature type="transmembrane region" description="Helical" evidence="4">
    <location>
        <begin position="29"/>
        <end position="54"/>
    </location>
</feature>
<evidence type="ECO:0000256" key="3">
    <source>
        <dbReference type="ARBA" id="ARBA00023136"/>
    </source>
</evidence>
<keyword evidence="1 4" id="KW-0812">Transmembrane</keyword>
<dbReference type="GO" id="GO:0016020">
    <property type="term" value="C:membrane"/>
    <property type="evidence" value="ECO:0007669"/>
    <property type="project" value="InterPro"/>
</dbReference>
<name>X1VAD1_9ZZZZ</name>
<dbReference type="AlphaFoldDB" id="X1VAD1"/>
<protein>
    <recommendedName>
        <fullName evidence="5">ABC transmembrane type-1 domain-containing protein</fullName>
    </recommendedName>
</protein>
<sequence>MTQTGNNKDFGQSKLRIIWFFLKPYKLHIAALAGLCVLIGFFETALVGAIYPIVSLGLNIELGQDNFFLSVLYKLAAIFPMEDMFISYCILFILLAVAILIVKLISTYFRIYVSSNMTMQNKEKIFEREINADYQYFLNRKQGDLVYATITAPNRGIQALITSATKLLSETILILFILIFLFSIFWQGAIALALMWVVYYFVTQRLGINISYAAGRKTTEASAKQH</sequence>
<comment type="caution">
    <text evidence="6">The sequence shown here is derived from an EMBL/GenBank/DDBJ whole genome shotgun (WGS) entry which is preliminary data.</text>
</comment>
<feature type="transmembrane region" description="Helical" evidence="4">
    <location>
        <begin position="85"/>
        <end position="109"/>
    </location>
</feature>
<feature type="domain" description="ABC transmembrane type-1" evidence="5">
    <location>
        <begin position="67"/>
        <end position="226"/>
    </location>
</feature>
<evidence type="ECO:0000259" key="5">
    <source>
        <dbReference type="PROSITE" id="PS50929"/>
    </source>
</evidence>
<keyword evidence="2 4" id="KW-1133">Transmembrane helix</keyword>
<dbReference type="PROSITE" id="PS50929">
    <property type="entry name" value="ABC_TM1F"/>
    <property type="match status" value="1"/>
</dbReference>
<feature type="transmembrane region" description="Helical" evidence="4">
    <location>
        <begin position="172"/>
        <end position="202"/>
    </location>
</feature>
<dbReference type="InterPro" id="IPR011527">
    <property type="entry name" value="ABC1_TM_dom"/>
</dbReference>